<dbReference type="EMBL" id="SRPE01000006">
    <property type="protein sequence ID" value="TGN26759.1"/>
    <property type="molecule type" value="Genomic_DNA"/>
</dbReference>
<protein>
    <recommendedName>
        <fullName evidence="3">Trimeric autotransporter adhesin YadA-like head domain-containing protein</fullName>
    </recommendedName>
</protein>
<reference evidence="1 2" key="1">
    <citation type="submission" date="2019-03" db="EMBL/GenBank/DDBJ databases">
        <title>Empedobacter tilapiae sp. nov., isolated from an intestine of Nile tilapia Oreochromis niloticus.</title>
        <authorList>
            <person name="Kim Y.-O."/>
            <person name="Yoon J.-H."/>
        </authorList>
    </citation>
    <scope>NUCLEOTIDE SEQUENCE [LARGE SCALE GENOMIC DNA]</scope>
    <source>
        <strain evidence="1 2">MRS2</strain>
    </source>
</reference>
<sequence length="827" mass="90637">MANIENQQPEYKYTEKSTLKNWFKSKLKPTQAQFWAWMDSYWHKGEKLPISTIDGLGEAVDGKAPLVHYHDQYATNDATSLSNENVEQWKKKLDVDNLQFDDQAISLTNEYVDFGLTNVSKQAQFNQAIYESNASKLKEPTYEGDSKEYPYLVGIDEEGYSAKISVNTIGKVKTVNNQEPNEEGNIELEKNEFVKNGLGWSTKYRKNNPTFFGILGENAVDLSHSLGASTVDGFLFGANGMNSFVGGVSNSAMGAGSVVFGGQNYSQGQTNHIISYRSIINENRGTVNKGKYANGIFGGEANTITNSIGSVIAGGSWNEITGESEPRAGNSYNSNNAIVGGYRNKIISASGTSRQSYGTVIFGGEENIAQGHYNMIAGYKNHAVTIGETLFGMYATVQNTSLSGFDYIVDSRIFSVGVGYSNSNGSVVRRDGLSIYRNGLVTAPTITNTLINNNPKALVTKEFVEDRISNFTLPTNWSNASHTFNAIPNKSKVATASEFIVRDSVTKELGYADGTIPFKSLPDNLTDFEKTEWKTKMNGGWTTATMSVGLITPMVIKLEDSPSWLMLKGANLNLNPTNFKIEIMSKDGLTVLATIPNSQVQLYTNGTDLTFWYNFYSLGINEYKIRLNNGIATYIAPLTFRVSQNIDFIDLSNNTWEVKVYDDKINSTVQTGQRTVSFTNDSNVKPIAIDNSITITATTKPLCTMADDFVIELSIKSTPKGARRGGAGITLNTDNNLVNDMLAYARESDASWFNSVSNSTVVGNIDVTLFLVKQGNILSAIMVGASNTVVGNMAVTSDVNTVVRVKQYIENGFTATYSTNIINAYKF</sequence>
<dbReference type="OrthoDB" id="6315383at2"/>
<accession>A0A4Z1BPI8</accession>
<evidence type="ECO:0000313" key="2">
    <source>
        <dbReference type="Proteomes" id="UP000297998"/>
    </source>
</evidence>
<evidence type="ECO:0008006" key="3">
    <source>
        <dbReference type="Google" id="ProtNLM"/>
    </source>
</evidence>
<gene>
    <name evidence="1" type="ORF">E4J94_09950</name>
</gene>
<keyword evidence="2" id="KW-1185">Reference proteome</keyword>
<proteinExistence type="predicted"/>
<dbReference type="Proteomes" id="UP000297998">
    <property type="component" value="Unassembled WGS sequence"/>
</dbReference>
<dbReference type="AlphaFoldDB" id="A0A4Z1BPI8"/>
<name>A0A4Z1BPI8_9FLAO</name>
<evidence type="ECO:0000313" key="1">
    <source>
        <dbReference type="EMBL" id="TGN26759.1"/>
    </source>
</evidence>
<comment type="caution">
    <text evidence="1">The sequence shown here is derived from an EMBL/GenBank/DDBJ whole genome shotgun (WGS) entry which is preliminary data.</text>
</comment>
<dbReference type="RefSeq" id="WP_135835658.1">
    <property type="nucleotide sequence ID" value="NZ_SRPE01000006.1"/>
</dbReference>
<organism evidence="1 2">
    <name type="scientific">Empedobacter tilapiae</name>
    <dbReference type="NCBI Taxonomy" id="2491114"/>
    <lineage>
        <taxon>Bacteria</taxon>
        <taxon>Pseudomonadati</taxon>
        <taxon>Bacteroidota</taxon>
        <taxon>Flavobacteriia</taxon>
        <taxon>Flavobacteriales</taxon>
        <taxon>Weeksellaceae</taxon>
        <taxon>Empedobacter</taxon>
    </lineage>
</organism>